<sequence>MVAQERAARVVGLLRAVNVGGRTVRSADLRRITEAAGHTDVRTYAASGNVVLTTADPEAAPADVAAGLSAALAADLGLDVPVVVRTATELDALVQGCPFPDVARQEPTHLAVAFWDGDVVPGAAGTDLSRYGGEAVVWTAREAYLHYPDGQGRSRLTLDVLSRVAGRIGTARNWRTVLALQELART</sequence>
<dbReference type="Proteomes" id="UP000199012">
    <property type="component" value="Unassembled WGS sequence"/>
</dbReference>
<dbReference type="RefSeq" id="WP_090031384.1">
    <property type="nucleotide sequence ID" value="NZ_BONM01000015.1"/>
</dbReference>
<dbReference type="PANTHER" id="PTHR36439">
    <property type="entry name" value="BLL4334 PROTEIN"/>
    <property type="match status" value="1"/>
</dbReference>
<dbReference type="Pfam" id="PF08002">
    <property type="entry name" value="DUF1697"/>
    <property type="match status" value="1"/>
</dbReference>
<dbReference type="OrthoDB" id="9806494at2"/>
<dbReference type="PANTHER" id="PTHR36439:SF1">
    <property type="entry name" value="DUF1697 DOMAIN-CONTAINING PROTEIN"/>
    <property type="match status" value="1"/>
</dbReference>
<name>A0A1I0X0K4_9CELL</name>
<dbReference type="Gene3D" id="3.30.70.1280">
    <property type="entry name" value="SP0830-like domains"/>
    <property type="match status" value="1"/>
</dbReference>
<reference evidence="1 2" key="1">
    <citation type="submission" date="2016-10" db="EMBL/GenBank/DDBJ databases">
        <authorList>
            <person name="de Groot N.N."/>
        </authorList>
    </citation>
    <scope>NUCLEOTIDE SEQUENCE [LARGE SCALE GENOMIC DNA]</scope>
    <source>
        <strain evidence="1 2">CGMCC 4.6945</strain>
    </source>
</reference>
<evidence type="ECO:0000313" key="2">
    <source>
        <dbReference type="Proteomes" id="UP000199012"/>
    </source>
</evidence>
<proteinExistence type="predicted"/>
<dbReference type="AlphaFoldDB" id="A0A1I0X0K4"/>
<accession>A0A1I0X0K4</accession>
<keyword evidence="2" id="KW-1185">Reference proteome</keyword>
<dbReference type="SUPFAM" id="SSF160379">
    <property type="entry name" value="SP0830-like"/>
    <property type="match status" value="1"/>
</dbReference>
<dbReference type="STRING" id="988821.SAMN05421867_10427"/>
<gene>
    <name evidence="1" type="ORF">SAMN05421867_10427</name>
</gene>
<dbReference type="PIRSF" id="PIRSF008502">
    <property type="entry name" value="UCP008502"/>
    <property type="match status" value="1"/>
</dbReference>
<organism evidence="1 2">
    <name type="scientific">Cellulomonas marina</name>
    <dbReference type="NCBI Taxonomy" id="988821"/>
    <lineage>
        <taxon>Bacteria</taxon>
        <taxon>Bacillati</taxon>
        <taxon>Actinomycetota</taxon>
        <taxon>Actinomycetes</taxon>
        <taxon>Micrococcales</taxon>
        <taxon>Cellulomonadaceae</taxon>
        <taxon>Cellulomonas</taxon>
    </lineage>
</organism>
<protein>
    <submittedName>
        <fullName evidence="1">Uncharacterized conserved protein, DUF1697 family</fullName>
    </submittedName>
</protein>
<dbReference type="EMBL" id="FOKA01000004">
    <property type="protein sequence ID" value="SFA94354.1"/>
    <property type="molecule type" value="Genomic_DNA"/>
</dbReference>
<dbReference type="InterPro" id="IPR012545">
    <property type="entry name" value="DUF1697"/>
</dbReference>
<evidence type="ECO:0000313" key="1">
    <source>
        <dbReference type="EMBL" id="SFA94354.1"/>
    </source>
</evidence>